<accession>A0A7W7ZJQ8</accession>
<evidence type="ECO:0000313" key="2">
    <source>
        <dbReference type="Proteomes" id="UP000540989"/>
    </source>
</evidence>
<protein>
    <submittedName>
        <fullName evidence="1">Uncharacterized protein</fullName>
    </submittedName>
</protein>
<comment type="caution">
    <text evidence="1">The sequence shown here is derived from an EMBL/GenBank/DDBJ whole genome shotgun (WGS) entry which is preliminary data.</text>
</comment>
<keyword evidence="2" id="KW-1185">Reference proteome</keyword>
<reference evidence="1 2" key="1">
    <citation type="submission" date="2020-08" db="EMBL/GenBank/DDBJ databases">
        <title>Genomic Encyclopedia of Type Strains, Phase IV (KMG-V): Genome sequencing to study the core and pangenomes of soil and plant-associated prokaryotes.</title>
        <authorList>
            <person name="Whitman W."/>
        </authorList>
    </citation>
    <scope>NUCLEOTIDE SEQUENCE [LARGE SCALE GENOMIC DNA]</scope>
    <source>
        <strain evidence="1 2">M8UP14</strain>
    </source>
</reference>
<dbReference type="Proteomes" id="UP000540989">
    <property type="component" value="Unassembled WGS sequence"/>
</dbReference>
<dbReference type="AlphaFoldDB" id="A0A7W7ZJQ8"/>
<sequence length="29" mass="3322">MNRHHDGLATNALVESLNETFWAECLDAY</sequence>
<proteinExistence type="predicted"/>
<dbReference type="EMBL" id="JACHIP010000020">
    <property type="protein sequence ID" value="MBB5060839.1"/>
    <property type="molecule type" value="Genomic_DNA"/>
</dbReference>
<organism evidence="1 2">
    <name type="scientific">Granulicella aggregans</name>
    <dbReference type="NCBI Taxonomy" id="474949"/>
    <lineage>
        <taxon>Bacteria</taxon>
        <taxon>Pseudomonadati</taxon>
        <taxon>Acidobacteriota</taxon>
        <taxon>Terriglobia</taxon>
        <taxon>Terriglobales</taxon>
        <taxon>Acidobacteriaceae</taxon>
        <taxon>Granulicella</taxon>
    </lineage>
</organism>
<gene>
    <name evidence="1" type="ORF">HDF16_005575</name>
</gene>
<evidence type="ECO:0000313" key="1">
    <source>
        <dbReference type="EMBL" id="MBB5060839.1"/>
    </source>
</evidence>
<name>A0A7W7ZJQ8_9BACT</name>